<protein>
    <submittedName>
        <fullName evidence="7">Polyprenyl synthetase family protein</fullName>
    </submittedName>
</protein>
<dbReference type="PANTHER" id="PTHR12001">
    <property type="entry name" value="GERANYLGERANYL PYROPHOSPHATE SYNTHASE"/>
    <property type="match status" value="1"/>
</dbReference>
<dbReference type="PANTHER" id="PTHR12001:SF69">
    <property type="entry name" value="ALL TRANS-POLYPRENYL-DIPHOSPHATE SYNTHASE PDSS1"/>
    <property type="match status" value="1"/>
</dbReference>
<evidence type="ECO:0000256" key="1">
    <source>
        <dbReference type="ARBA" id="ARBA00001946"/>
    </source>
</evidence>
<accession>A0A949N3T7</accession>
<dbReference type="GO" id="GO:0008299">
    <property type="term" value="P:isoprenoid biosynthetic process"/>
    <property type="evidence" value="ECO:0007669"/>
    <property type="project" value="InterPro"/>
</dbReference>
<evidence type="ECO:0000256" key="2">
    <source>
        <dbReference type="ARBA" id="ARBA00006706"/>
    </source>
</evidence>
<comment type="similarity">
    <text evidence="2 6">Belongs to the FPP/GGPP synthase family.</text>
</comment>
<keyword evidence="5" id="KW-0460">Magnesium</keyword>
<comment type="cofactor">
    <cofactor evidence="1">
        <name>Mg(2+)</name>
        <dbReference type="ChEBI" id="CHEBI:18420"/>
    </cofactor>
</comment>
<dbReference type="Pfam" id="PF00348">
    <property type="entry name" value="polyprenyl_synt"/>
    <property type="match status" value="1"/>
</dbReference>
<dbReference type="Proteomes" id="UP000694501">
    <property type="component" value="Unassembled WGS sequence"/>
</dbReference>
<evidence type="ECO:0000256" key="6">
    <source>
        <dbReference type="RuleBase" id="RU004466"/>
    </source>
</evidence>
<dbReference type="Gene3D" id="1.10.600.10">
    <property type="entry name" value="Farnesyl Diphosphate Synthase"/>
    <property type="match status" value="1"/>
</dbReference>
<evidence type="ECO:0000313" key="7">
    <source>
        <dbReference type="EMBL" id="MBU7600395.1"/>
    </source>
</evidence>
<comment type="caution">
    <text evidence="7">The sequence shown here is derived from an EMBL/GenBank/DDBJ whole genome shotgun (WGS) entry which is preliminary data.</text>
</comment>
<gene>
    <name evidence="7" type="ORF">JGS22_022865</name>
</gene>
<organism evidence="7 8">
    <name type="scientific">Streptomyces tardus</name>
    <dbReference type="NCBI Taxonomy" id="2780544"/>
    <lineage>
        <taxon>Bacteria</taxon>
        <taxon>Bacillati</taxon>
        <taxon>Actinomycetota</taxon>
        <taxon>Actinomycetes</taxon>
        <taxon>Kitasatosporales</taxon>
        <taxon>Streptomycetaceae</taxon>
        <taxon>Streptomyces</taxon>
    </lineage>
</organism>
<keyword evidence="8" id="KW-1185">Reference proteome</keyword>
<dbReference type="EMBL" id="JAELVF020000004">
    <property type="protein sequence ID" value="MBU7600395.1"/>
    <property type="molecule type" value="Genomic_DNA"/>
</dbReference>
<proteinExistence type="inferred from homology"/>
<sequence>MPALTTKLRRRSIFTRVAAAEKELERRLSGNLEVVEQRLLDCLDEAKDPCVSEVVRHLVVAGGKRLRPALTLLGAEFGDPQADGVVEAAVISELVHTASLCHDDVMDRALMRHGVPSVNARWGNPVGVMAGNWLVAKAAQLSARLGPEVVPLQAEASSRLVSGQLKEMVGPRDSVDRLTHYFDVVSDKSASLIALSLRSGALQGGAPAGTEDVLRTYGEHLGVAFQISDDLLDVTSRSSLSGKEQGKDLAIGVASLPVLLARADERPGTAELRALLDPSAELAGPAHERALALLRESPAMAEAAEMMDRRLALARGALRGLPNTPALRVLDALCEFVATRRV</sequence>
<dbReference type="InterPro" id="IPR008949">
    <property type="entry name" value="Isoprenoid_synthase_dom_sf"/>
</dbReference>
<dbReference type="GO" id="GO:0004659">
    <property type="term" value="F:prenyltransferase activity"/>
    <property type="evidence" value="ECO:0007669"/>
    <property type="project" value="InterPro"/>
</dbReference>
<dbReference type="GO" id="GO:0046872">
    <property type="term" value="F:metal ion binding"/>
    <property type="evidence" value="ECO:0007669"/>
    <property type="project" value="UniProtKB-KW"/>
</dbReference>
<dbReference type="InterPro" id="IPR000092">
    <property type="entry name" value="Polyprenyl_synt"/>
</dbReference>
<keyword evidence="4" id="KW-0479">Metal-binding</keyword>
<evidence type="ECO:0000256" key="5">
    <source>
        <dbReference type="ARBA" id="ARBA00022842"/>
    </source>
</evidence>
<dbReference type="SUPFAM" id="SSF48576">
    <property type="entry name" value="Terpenoid synthases"/>
    <property type="match status" value="1"/>
</dbReference>
<dbReference type="SFLD" id="SFLDS00005">
    <property type="entry name" value="Isoprenoid_Synthase_Type_I"/>
    <property type="match status" value="1"/>
</dbReference>
<dbReference type="CDD" id="cd00685">
    <property type="entry name" value="Trans_IPPS_HT"/>
    <property type="match status" value="1"/>
</dbReference>
<dbReference type="AlphaFoldDB" id="A0A949N3T7"/>
<name>A0A949N3T7_9ACTN</name>
<evidence type="ECO:0000256" key="3">
    <source>
        <dbReference type="ARBA" id="ARBA00022679"/>
    </source>
</evidence>
<dbReference type="InterPro" id="IPR033749">
    <property type="entry name" value="Polyprenyl_synt_CS"/>
</dbReference>
<evidence type="ECO:0000256" key="4">
    <source>
        <dbReference type="ARBA" id="ARBA00022723"/>
    </source>
</evidence>
<keyword evidence="3 6" id="KW-0808">Transferase</keyword>
<dbReference type="PROSITE" id="PS00444">
    <property type="entry name" value="POLYPRENYL_SYNTHASE_2"/>
    <property type="match status" value="1"/>
</dbReference>
<reference evidence="7" key="1">
    <citation type="submission" date="2021-06" db="EMBL/GenBank/DDBJ databases">
        <title>Sequencing of actinobacteria type strains.</title>
        <authorList>
            <person name="Nguyen G.-S."/>
            <person name="Wentzel A."/>
        </authorList>
    </citation>
    <scope>NUCLEOTIDE SEQUENCE</scope>
    <source>
        <strain evidence="7">P38-E01</strain>
    </source>
</reference>
<evidence type="ECO:0000313" key="8">
    <source>
        <dbReference type="Proteomes" id="UP000694501"/>
    </source>
</evidence>